<gene>
    <name evidence="3" type="ORF">IAC55_02455</name>
</gene>
<dbReference type="InterPro" id="IPR036754">
    <property type="entry name" value="YbaK/aa-tRNA-synt-asso_dom_sf"/>
</dbReference>
<sequence>MDRLEIYEYLKKLNIWYEITEHDAVYNMLQITNIELPYPEAEGKNLFVRDDKKQNYYLITVKGNKKVNLKEFRKNNNTRPLSFASEDDMMSIIGLPSGSVTPLGVLNDKENRVKVFIDEEFITSSGLIGVHPNDNRATVWLKVEDLIDIIKKNGNTVNIVKI</sequence>
<evidence type="ECO:0000313" key="3">
    <source>
        <dbReference type="EMBL" id="MBO8434172.1"/>
    </source>
</evidence>
<feature type="domain" description="YbaK/aminoacyl-tRNA synthetase-associated" evidence="2">
    <location>
        <begin position="44"/>
        <end position="148"/>
    </location>
</feature>
<name>A0A9D9DWC7_9FIRM</name>
<comment type="similarity">
    <text evidence="1">Belongs to the PRORSD1 family.</text>
</comment>
<dbReference type="Proteomes" id="UP000823611">
    <property type="component" value="Unassembled WGS sequence"/>
</dbReference>
<dbReference type="InterPro" id="IPR040285">
    <property type="entry name" value="ProX/PRXD1"/>
</dbReference>
<dbReference type="EMBL" id="JADIMX010000048">
    <property type="protein sequence ID" value="MBO8434172.1"/>
    <property type="molecule type" value="Genomic_DNA"/>
</dbReference>
<evidence type="ECO:0000256" key="1">
    <source>
        <dbReference type="ARBA" id="ARBA00010201"/>
    </source>
</evidence>
<dbReference type="CDD" id="cd04335">
    <property type="entry name" value="PrdX_deacylase"/>
    <property type="match status" value="1"/>
</dbReference>
<dbReference type="GO" id="GO:0002161">
    <property type="term" value="F:aminoacyl-tRNA deacylase activity"/>
    <property type="evidence" value="ECO:0007669"/>
    <property type="project" value="InterPro"/>
</dbReference>
<dbReference type="PANTHER" id="PTHR31423">
    <property type="entry name" value="YBAK DOMAIN-CONTAINING PROTEIN"/>
    <property type="match status" value="1"/>
</dbReference>
<organism evidence="3 4">
    <name type="scientific">Candidatus Fimicola merdigallinarum</name>
    <dbReference type="NCBI Taxonomy" id="2840819"/>
    <lineage>
        <taxon>Bacteria</taxon>
        <taxon>Bacillati</taxon>
        <taxon>Bacillota</taxon>
        <taxon>Clostridia</taxon>
        <taxon>Lachnospirales</taxon>
        <taxon>Lachnospiraceae</taxon>
        <taxon>Lachnospiraceae incertae sedis</taxon>
        <taxon>Candidatus Fimicola</taxon>
    </lineage>
</organism>
<protein>
    <submittedName>
        <fullName evidence="3">Prolyl-tRNA synthetase associated domain-containing protein</fullName>
    </submittedName>
</protein>
<comment type="caution">
    <text evidence="3">The sequence shown here is derived from an EMBL/GenBank/DDBJ whole genome shotgun (WGS) entry which is preliminary data.</text>
</comment>
<dbReference type="Gene3D" id="3.90.960.10">
    <property type="entry name" value="YbaK/aminoacyl-tRNA synthetase-associated domain"/>
    <property type="match status" value="1"/>
</dbReference>
<proteinExistence type="inferred from homology"/>
<dbReference type="SUPFAM" id="SSF55826">
    <property type="entry name" value="YbaK/ProRS associated domain"/>
    <property type="match status" value="1"/>
</dbReference>
<evidence type="ECO:0000313" key="4">
    <source>
        <dbReference type="Proteomes" id="UP000823611"/>
    </source>
</evidence>
<dbReference type="PANTHER" id="PTHR31423:SF3">
    <property type="entry name" value="PROLYL-TRNA SYNTHETASE ASSOCIATED DOMAIN-CONTAINING PROTEIN 1-RELATED"/>
    <property type="match status" value="1"/>
</dbReference>
<accession>A0A9D9DWC7</accession>
<dbReference type="Pfam" id="PF04073">
    <property type="entry name" value="tRNA_edit"/>
    <property type="match status" value="1"/>
</dbReference>
<reference evidence="3" key="2">
    <citation type="journal article" date="2021" name="PeerJ">
        <title>Extensive microbial diversity within the chicken gut microbiome revealed by metagenomics and culture.</title>
        <authorList>
            <person name="Gilroy R."/>
            <person name="Ravi A."/>
            <person name="Getino M."/>
            <person name="Pursley I."/>
            <person name="Horton D.L."/>
            <person name="Alikhan N.F."/>
            <person name="Baker D."/>
            <person name="Gharbi K."/>
            <person name="Hall N."/>
            <person name="Watson M."/>
            <person name="Adriaenssens E.M."/>
            <person name="Foster-Nyarko E."/>
            <person name="Jarju S."/>
            <person name="Secka A."/>
            <person name="Antonio M."/>
            <person name="Oren A."/>
            <person name="Chaudhuri R.R."/>
            <person name="La Ragione R."/>
            <person name="Hildebrand F."/>
            <person name="Pallen M.J."/>
        </authorList>
    </citation>
    <scope>NUCLEOTIDE SEQUENCE</scope>
    <source>
        <strain evidence="3">F6-4510</strain>
    </source>
</reference>
<dbReference type="InterPro" id="IPR007214">
    <property type="entry name" value="YbaK/aa-tRNA-synth-assoc-dom"/>
</dbReference>
<reference evidence="3" key="1">
    <citation type="submission" date="2020-10" db="EMBL/GenBank/DDBJ databases">
        <authorList>
            <person name="Gilroy R."/>
        </authorList>
    </citation>
    <scope>NUCLEOTIDE SEQUENCE</scope>
    <source>
        <strain evidence="3">F6-4510</strain>
    </source>
</reference>
<dbReference type="AlphaFoldDB" id="A0A9D9DWC7"/>
<evidence type="ECO:0000259" key="2">
    <source>
        <dbReference type="Pfam" id="PF04073"/>
    </source>
</evidence>